<dbReference type="RefSeq" id="WP_149091398.1">
    <property type="nucleotide sequence ID" value="NZ_VKKY01000002.1"/>
</dbReference>
<organism evidence="1 2">
    <name type="scientific">Rufibacter hautae</name>
    <dbReference type="NCBI Taxonomy" id="2595005"/>
    <lineage>
        <taxon>Bacteria</taxon>
        <taxon>Pseudomonadati</taxon>
        <taxon>Bacteroidota</taxon>
        <taxon>Cytophagia</taxon>
        <taxon>Cytophagales</taxon>
        <taxon>Hymenobacteraceae</taxon>
        <taxon>Rufibacter</taxon>
    </lineage>
</organism>
<protein>
    <recommendedName>
        <fullName evidence="3">XRE family transcriptional regulator</fullName>
    </recommendedName>
</protein>
<proteinExistence type="predicted"/>
<sequence>MSDLLTRIQEVISWCALGPAAFADEIEVGRPVISHILSARNKASLEVVQKILSRFPEVSALWLISGEGEMLNGLAMDPGSSQERKVQPFLDAHEVKTSRIGQIKHEVQKSDVMKKVQDEILFSPKREVVKVMLLYSDGSFESYEPS</sequence>
<accession>A0A5B6TGM2</accession>
<gene>
    <name evidence="1" type="ORF">FOA19_13915</name>
</gene>
<name>A0A5B6TGM2_9BACT</name>
<evidence type="ECO:0000313" key="1">
    <source>
        <dbReference type="EMBL" id="KAA3438340.1"/>
    </source>
</evidence>
<dbReference type="Proteomes" id="UP000324133">
    <property type="component" value="Unassembled WGS sequence"/>
</dbReference>
<reference evidence="1 2" key="1">
    <citation type="submission" date="2019-07" db="EMBL/GenBank/DDBJ databases">
        <title>Rufibacter sp. nov., isolated from lake sediment.</title>
        <authorList>
            <person name="Qu J.-H."/>
        </authorList>
    </citation>
    <scope>NUCLEOTIDE SEQUENCE [LARGE SCALE GENOMIC DNA]</scope>
    <source>
        <strain evidence="1 2">NBS58-1</strain>
    </source>
</reference>
<keyword evidence="2" id="KW-1185">Reference proteome</keyword>
<dbReference type="OrthoDB" id="1034290at2"/>
<dbReference type="InterPro" id="IPR010982">
    <property type="entry name" value="Lambda_DNA-bd_dom_sf"/>
</dbReference>
<dbReference type="AlphaFoldDB" id="A0A5B6TGM2"/>
<dbReference type="EMBL" id="VKKY01000002">
    <property type="protein sequence ID" value="KAA3438340.1"/>
    <property type="molecule type" value="Genomic_DNA"/>
</dbReference>
<comment type="caution">
    <text evidence="1">The sequence shown here is derived from an EMBL/GenBank/DDBJ whole genome shotgun (WGS) entry which is preliminary data.</text>
</comment>
<dbReference type="GO" id="GO:0003677">
    <property type="term" value="F:DNA binding"/>
    <property type="evidence" value="ECO:0007669"/>
    <property type="project" value="InterPro"/>
</dbReference>
<evidence type="ECO:0008006" key="3">
    <source>
        <dbReference type="Google" id="ProtNLM"/>
    </source>
</evidence>
<dbReference type="Gene3D" id="1.10.260.40">
    <property type="entry name" value="lambda repressor-like DNA-binding domains"/>
    <property type="match status" value="1"/>
</dbReference>
<evidence type="ECO:0000313" key="2">
    <source>
        <dbReference type="Proteomes" id="UP000324133"/>
    </source>
</evidence>